<dbReference type="Pfam" id="PF00383">
    <property type="entry name" value="dCMP_cyt_deam_1"/>
    <property type="match status" value="1"/>
</dbReference>
<evidence type="ECO:0000256" key="16">
    <source>
        <dbReference type="PIRSR" id="PIRSR006769-2"/>
    </source>
</evidence>
<comment type="pathway">
    <text evidence="3">Cofactor biosynthesis; riboflavin biosynthesis; 5-amino-6-(D-ribitylamino)uracil from GTP: step 3/4.</text>
</comment>
<evidence type="ECO:0000313" key="19">
    <source>
        <dbReference type="EMBL" id="TET10267.1"/>
    </source>
</evidence>
<feature type="binding site" evidence="16">
    <location>
        <position position="196"/>
    </location>
    <ligand>
        <name>substrate</name>
    </ligand>
</feature>
<keyword evidence="12 16" id="KW-0521">NADP</keyword>
<evidence type="ECO:0000256" key="11">
    <source>
        <dbReference type="ARBA" id="ARBA00022833"/>
    </source>
</evidence>
<feature type="active site" description="Proton donor" evidence="15">
    <location>
        <position position="67"/>
    </location>
</feature>
<organism evidence="19 20">
    <name type="scientific">Aerophobetes bacterium</name>
    <dbReference type="NCBI Taxonomy" id="2030807"/>
    <lineage>
        <taxon>Bacteria</taxon>
        <taxon>Candidatus Aerophobota</taxon>
    </lineage>
</organism>
<evidence type="ECO:0000256" key="4">
    <source>
        <dbReference type="ARBA" id="ARBA00005259"/>
    </source>
</evidence>
<evidence type="ECO:0000256" key="1">
    <source>
        <dbReference type="ARBA" id="ARBA00002151"/>
    </source>
</evidence>
<evidence type="ECO:0000256" key="6">
    <source>
        <dbReference type="ARBA" id="ARBA00012766"/>
    </source>
</evidence>
<dbReference type="EC" id="3.5.4.26" evidence="6"/>
<feature type="binding site" evidence="16">
    <location>
        <position position="212"/>
    </location>
    <ligand>
        <name>NADP(+)</name>
        <dbReference type="ChEBI" id="CHEBI:58349"/>
    </ligand>
</feature>
<dbReference type="InterPro" id="IPR016192">
    <property type="entry name" value="APOBEC/CMP_deaminase_Zn-bd"/>
</dbReference>
<dbReference type="GO" id="GO:0009231">
    <property type="term" value="P:riboflavin biosynthetic process"/>
    <property type="evidence" value="ECO:0007669"/>
    <property type="project" value="UniProtKB-UniPathway"/>
</dbReference>
<dbReference type="EC" id="1.1.1.193" evidence="7"/>
<protein>
    <recommendedName>
        <fullName evidence="8">Riboflavin biosynthesis protein RibD</fullName>
        <ecNumber evidence="7">1.1.1.193</ecNumber>
        <ecNumber evidence="6">3.5.4.26</ecNumber>
    </recommendedName>
</protein>
<feature type="domain" description="CMP/dCMP-type deaminase" evidence="18">
    <location>
        <begin position="16"/>
        <end position="135"/>
    </location>
</feature>
<feature type="binding site" evidence="16">
    <location>
        <position position="208"/>
    </location>
    <ligand>
        <name>NADP(+)</name>
        <dbReference type="ChEBI" id="CHEBI:58349"/>
    </ligand>
</feature>
<sequence>MSQGYNTAGVQEIEAVEDKKWMRLALELAKKGEGKVSPNPMVGAVLIKEGKLIAAGYYRYFGGPHAEVEAIEKAKNEARGTTLYVSLEPCNRYGKTPPCTQKIIQAGIRRVVAATLDPTSGGGIKQLEKEGIETQIGTCEEEAKKANEAFFKYIRKRAPFVTVKVASSLDGKIATHKRESRWITSEEARKFAHSLRDKMDAVLVGINTIISDDPSLLPPSKKNFARIVLDSKLRIPLEARILIDQERADTFIFTTPQADKQKLKELENKGVKVAIVQTEEGRVNLTQVLKKLGELEIMNLLVEGGGEVIASF</sequence>
<dbReference type="PANTHER" id="PTHR38011">
    <property type="entry name" value="DIHYDROFOLATE REDUCTASE FAMILY PROTEIN (AFU_ORTHOLOGUE AFUA_8G06820)"/>
    <property type="match status" value="1"/>
</dbReference>
<comment type="caution">
    <text evidence="19">The sequence shown here is derived from an EMBL/GenBank/DDBJ whole genome shotgun (WGS) entry which is preliminary data.</text>
</comment>
<dbReference type="PIRSF" id="PIRSF006769">
    <property type="entry name" value="RibD"/>
    <property type="match status" value="1"/>
</dbReference>
<comment type="pathway">
    <text evidence="2">Cofactor biosynthesis; riboflavin biosynthesis; 5-amino-6-(D-ribitylamino)uracil from GTP: step 2/4.</text>
</comment>
<evidence type="ECO:0000259" key="18">
    <source>
        <dbReference type="PROSITE" id="PS51747"/>
    </source>
</evidence>
<dbReference type="Pfam" id="PF01872">
    <property type="entry name" value="RibD_C"/>
    <property type="match status" value="1"/>
</dbReference>
<dbReference type="NCBIfam" id="TIGR00326">
    <property type="entry name" value="eubact_ribD"/>
    <property type="match status" value="1"/>
</dbReference>
<feature type="binding site" evidence="17">
    <location>
        <position position="65"/>
    </location>
    <ligand>
        <name>Zn(2+)</name>
        <dbReference type="ChEBI" id="CHEBI:29105"/>
        <note>catalytic</note>
    </ligand>
</feature>
<keyword evidence="13 19" id="KW-0560">Oxidoreductase</keyword>
<dbReference type="InterPro" id="IPR024072">
    <property type="entry name" value="DHFR-like_dom_sf"/>
</dbReference>
<keyword evidence="14" id="KW-0511">Multifunctional enzyme</keyword>
<feature type="binding site" evidence="17">
    <location>
        <position position="99"/>
    </location>
    <ligand>
        <name>Zn(2+)</name>
        <dbReference type="ChEBI" id="CHEBI:29105"/>
        <note>catalytic</note>
    </ligand>
</feature>
<dbReference type="SUPFAM" id="SSF53927">
    <property type="entry name" value="Cytidine deaminase-like"/>
    <property type="match status" value="1"/>
</dbReference>
<dbReference type="GO" id="GO:0008270">
    <property type="term" value="F:zinc ion binding"/>
    <property type="evidence" value="ECO:0007669"/>
    <property type="project" value="InterPro"/>
</dbReference>
<evidence type="ECO:0000313" key="20">
    <source>
        <dbReference type="Proteomes" id="UP000316360"/>
    </source>
</evidence>
<feature type="binding site" evidence="16">
    <location>
        <position position="231"/>
    </location>
    <ligand>
        <name>NADP(+)</name>
        <dbReference type="ChEBI" id="CHEBI:58349"/>
    </ligand>
</feature>
<dbReference type="AlphaFoldDB" id="A0A523RWX6"/>
<dbReference type="InterPro" id="IPR016193">
    <property type="entry name" value="Cytidine_deaminase-like"/>
</dbReference>
<name>A0A523RWX6_UNCAE</name>
<evidence type="ECO:0000256" key="5">
    <source>
        <dbReference type="ARBA" id="ARBA00007417"/>
    </source>
</evidence>
<dbReference type="GO" id="GO:0008703">
    <property type="term" value="F:5-amino-6-(5-phosphoribosylamino)uracil reductase activity"/>
    <property type="evidence" value="ECO:0007669"/>
    <property type="project" value="UniProtKB-EC"/>
</dbReference>
<evidence type="ECO:0000256" key="14">
    <source>
        <dbReference type="ARBA" id="ARBA00023268"/>
    </source>
</evidence>
<evidence type="ECO:0000256" key="13">
    <source>
        <dbReference type="ARBA" id="ARBA00023002"/>
    </source>
</evidence>
<feature type="binding site" evidence="16">
    <location>
        <position position="180"/>
    </location>
    <ligand>
        <name>substrate</name>
    </ligand>
</feature>
<dbReference type="InterPro" id="IPR050765">
    <property type="entry name" value="Riboflavin_Biosynth_HTPR"/>
</dbReference>
<dbReference type="GO" id="GO:0008835">
    <property type="term" value="F:diaminohydroxyphosphoribosylaminopyrimidine deaminase activity"/>
    <property type="evidence" value="ECO:0007669"/>
    <property type="project" value="UniProtKB-EC"/>
</dbReference>
<dbReference type="Proteomes" id="UP000316360">
    <property type="component" value="Unassembled WGS sequence"/>
</dbReference>
<gene>
    <name evidence="19" type="primary">ribD</name>
    <name evidence="19" type="ORF">E3J84_04195</name>
</gene>
<evidence type="ECO:0000256" key="2">
    <source>
        <dbReference type="ARBA" id="ARBA00004882"/>
    </source>
</evidence>
<keyword evidence="19" id="KW-0378">Hydrolase</keyword>
<proteinExistence type="inferred from homology"/>
<keyword evidence="9" id="KW-0686">Riboflavin biosynthesis</keyword>
<dbReference type="EMBL" id="SOKJ01000236">
    <property type="protein sequence ID" value="TET10267.1"/>
    <property type="molecule type" value="Genomic_DNA"/>
</dbReference>
<dbReference type="PROSITE" id="PS00903">
    <property type="entry name" value="CYT_DCMP_DEAMINASES_1"/>
    <property type="match status" value="1"/>
</dbReference>
<dbReference type="Gene3D" id="3.40.430.10">
    <property type="entry name" value="Dihydrofolate Reductase, subunit A"/>
    <property type="match status" value="1"/>
</dbReference>
<dbReference type="InterPro" id="IPR004794">
    <property type="entry name" value="Eubact_RibD"/>
</dbReference>
<feature type="binding site" evidence="16">
    <location>
        <position position="166"/>
    </location>
    <ligand>
        <name>NADP(+)</name>
        <dbReference type="ChEBI" id="CHEBI:58349"/>
    </ligand>
</feature>
<evidence type="ECO:0000256" key="17">
    <source>
        <dbReference type="PIRSR" id="PIRSR006769-3"/>
    </source>
</evidence>
<feature type="non-terminal residue" evidence="19">
    <location>
        <position position="312"/>
    </location>
</feature>
<evidence type="ECO:0000256" key="3">
    <source>
        <dbReference type="ARBA" id="ARBA00004910"/>
    </source>
</evidence>
<keyword evidence="10 17" id="KW-0479">Metal-binding</keyword>
<comment type="function">
    <text evidence="1">Converts 2,5-diamino-6-(ribosylamino)-4(3h)-pyrimidinone 5'-phosphate into 5-amino-6-(ribosylamino)-2,4(1h,3h)-pyrimidinedione 5'-phosphate.</text>
</comment>
<accession>A0A523RWX6</accession>
<feature type="binding site" evidence="16">
    <location>
        <position position="182"/>
    </location>
    <ligand>
        <name>NADP(+)</name>
        <dbReference type="ChEBI" id="CHEBI:58349"/>
    </ligand>
</feature>
<evidence type="ECO:0000256" key="8">
    <source>
        <dbReference type="ARBA" id="ARBA00019930"/>
    </source>
</evidence>
<evidence type="ECO:0000256" key="9">
    <source>
        <dbReference type="ARBA" id="ARBA00022619"/>
    </source>
</evidence>
<evidence type="ECO:0000256" key="10">
    <source>
        <dbReference type="ARBA" id="ARBA00022723"/>
    </source>
</evidence>
<evidence type="ECO:0000256" key="12">
    <source>
        <dbReference type="ARBA" id="ARBA00022857"/>
    </source>
</evidence>
<evidence type="ECO:0000256" key="7">
    <source>
        <dbReference type="ARBA" id="ARBA00013173"/>
    </source>
</evidence>
<feature type="binding site" evidence="17">
    <location>
        <position position="90"/>
    </location>
    <ligand>
        <name>Zn(2+)</name>
        <dbReference type="ChEBI" id="CHEBI:29105"/>
        <note>catalytic</note>
    </ligand>
</feature>
<comment type="similarity">
    <text evidence="4">In the N-terminal section; belongs to the cytidine and deoxycytidylate deaminase family.</text>
</comment>
<dbReference type="InterPro" id="IPR002734">
    <property type="entry name" value="RibDG_C"/>
</dbReference>
<dbReference type="CDD" id="cd01284">
    <property type="entry name" value="Riboflavin_deaminase-reductase"/>
    <property type="match status" value="1"/>
</dbReference>
<reference evidence="19 20" key="1">
    <citation type="submission" date="2019-03" db="EMBL/GenBank/DDBJ databases">
        <title>Metabolic potential of uncultured bacteria and archaea associated with petroleum seepage in deep-sea sediments.</title>
        <authorList>
            <person name="Dong X."/>
            <person name="Hubert C."/>
        </authorList>
    </citation>
    <scope>NUCLEOTIDE SEQUENCE [LARGE SCALE GENOMIC DNA]</scope>
    <source>
        <strain evidence="19">E44_bin7</strain>
    </source>
</reference>
<dbReference type="SUPFAM" id="SSF53597">
    <property type="entry name" value="Dihydrofolate reductase-like"/>
    <property type="match status" value="1"/>
</dbReference>
<dbReference type="Gene3D" id="3.40.140.10">
    <property type="entry name" value="Cytidine Deaminase, domain 2"/>
    <property type="match status" value="1"/>
</dbReference>
<dbReference type="InterPro" id="IPR002125">
    <property type="entry name" value="CMP_dCMP_dom"/>
</dbReference>
<feature type="binding site" evidence="16">
    <location>
        <position position="216"/>
    </location>
    <ligand>
        <name>substrate</name>
    </ligand>
</feature>
<evidence type="ECO:0000256" key="15">
    <source>
        <dbReference type="PIRSR" id="PIRSR006769-1"/>
    </source>
</evidence>
<dbReference type="UniPathway" id="UPA00275">
    <property type="reaction ID" value="UER00401"/>
</dbReference>
<dbReference type="PANTHER" id="PTHR38011:SF7">
    <property type="entry name" value="2,5-DIAMINO-6-RIBOSYLAMINO-4(3H)-PYRIMIDINONE 5'-PHOSPHATE REDUCTASE"/>
    <property type="match status" value="1"/>
</dbReference>
<keyword evidence="11 17" id="KW-0862">Zinc</keyword>
<comment type="similarity">
    <text evidence="5">In the C-terminal section; belongs to the HTP reductase family.</text>
</comment>
<comment type="cofactor">
    <cofactor evidence="17">
        <name>Zn(2+)</name>
        <dbReference type="ChEBI" id="CHEBI:29105"/>
    </cofactor>
    <text evidence="17">Binds 1 zinc ion.</text>
</comment>
<dbReference type="PROSITE" id="PS51747">
    <property type="entry name" value="CYT_DCMP_DEAMINASES_2"/>
    <property type="match status" value="1"/>
</dbReference>